<evidence type="ECO:0000256" key="2">
    <source>
        <dbReference type="ARBA" id="ARBA00007951"/>
    </source>
</evidence>
<dbReference type="InterPro" id="IPR017853">
    <property type="entry name" value="GH"/>
</dbReference>
<sequence>MLPTSPSPSRRNRSEHVVHEPLTPLDPTTLPEPVDVSDNTAALAAVDAVVRSGPYDATWASLQRYRAPLWYQDAKFGIFVHWGVFSVPAFRNEWYSRDMYRAGTPEFAHHVETYGPQDAFGYKDFIPSFTMEHFDAAEWVRVFREAGAQFVVPVAEHHDGFAMYDTDRSRWSAAQLGPGRDVFGELLVAADEAWMVRGASSHRAEHWFFMNGGTKTPSDVLDPRYTDLYGPAQREETAPNERFLEDWLLRTVELIDKYRPQVLWFDWWIEQPAFQPYVRTLAAYYYNRAAEWGREVVINYKWETFAPGSAVYDIERGAMAGTPETVWQNDTAIAKTAWSWIEGHDYKTVRDLVAELVDVVAKNGVLLLNTGPKADGTLPEDEVRILRGIGSWLAVNGEAIYGTRPWTISGEGPTTRPTGSFVDADTVEYTAEDVRFTTRHDVTGDAVYATLLADPDDGSASIRAFGSASGLLGRTIRSVAVLGHAGEVAWEQRPDALVVALEGVTSVDSGPVVRVRLAPVVEQERQDFLHQ</sequence>
<keyword evidence="4" id="KW-0732">Signal</keyword>
<keyword evidence="6" id="KW-0326">Glycosidase</keyword>
<feature type="domain" description="Glycoside hydrolase family 29 N-terminal" evidence="8">
    <location>
        <begin position="44"/>
        <end position="398"/>
    </location>
</feature>
<dbReference type="InterPro" id="IPR031919">
    <property type="entry name" value="Fucosidase_C"/>
</dbReference>
<evidence type="ECO:0000256" key="1">
    <source>
        <dbReference type="ARBA" id="ARBA00004071"/>
    </source>
</evidence>
<comment type="function">
    <text evidence="1">Alpha-L-fucosidase is responsible for hydrolyzing the alpha-1,6-linked fucose joined to the reducing-end N-acetylglucosamine of the carbohydrate moieties of glycoproteins.</text>
</comment>
<dbReference type="PANTHER" id="PTHR10030">
    <property type="entry name" value="ALPHA-L-FUCOSIDASE"/>
    <property type="match status" value="1"/>
</dbReference>
<dbReference type="InterPro" id="IPR013780">
    <property type="entry name" value="Glyco_hydro_b"/>
</dbReference>
<dbReference type="EMBL" id="JBBLYY010000024">
    <property type="protein sequence ID" value="MEK0170646.1"/>
    <property type="molecule type" value="Genomic_DNA"/>
</dbReference>
<accession>A0ABU8Y962</accession>
<feature type="region of interest" description="Disordered" evidence="7">
    <location>
        <begin position="1"/>
        <end position="31"/>
    </location>
</feature>
<dbReference type="InterPro" id="IPR000933">
    <property type="entry name" value="Glyco_hydro_29"/>
</dbReference>
<dbReference type="InterPro" id="IPR057739">
    <property type="entry name" value="Glyco_hydro_29_N"/>
</dbReference>
<name>A0ABU8Y962_9MICO</name>
<protein>
    <recommendedName>
        <fullName evidence="3">alpha-L-fucosidase</fullName>
        <ecNumber evidence="3">3.2.1.51</ecNumber>
    </recommendedName>
</protein>
<feature type="compositionally biased region" description="Low complexity" evidence="7">
    <location>
        <begin position="20"/>
        <end position="31"/>
    </location>
</feature>
<dbReference type="PRINTS" id="PR00741">
    <property type="entry name" value="GLHYDRLASE29"/>
</dbReference>
<dbReference type="InterPro" id="IPR016286">
    <property type="entry name" value="FUC_metazoa-typ"/>
</dbReference>
<evidence type="ECO:0000313" key="11">
    <source>
        <dbReference type="Proteomes" id="UP001370299"/>
    </source>
</evidence>
<dbReference type="SMART" id="SM00812">
    <property type="entry name" value="Alpha_L_fucos"/>
    <property type="match status" value="1"/>
</dbReference>
<feature type="domain" description="Alpha-L-fucosidase C-terminal" evidence="9">
    <location>
        <begin position="430"/>
        <end position="505"/>
    </location>
</feature>
<evidence type="ECO:0000259" key="8">
    <source>
        <dbReference type="Pfam" id="PF01120"/>
    </source>
</evidence>
<comment type="similarity">
    <text evidence="2">Belongs to the glycosyl hydrolase 29 family.</text>
</comment>
<evidence type="ECO:0000256" key="4">
    <source>
        <dbReference type="ARBA" id="ARBA00022729"/>
    </source>
</evidence>
<dbReference type="Pfam" id="PF01120">
    <property type="entry name" value="Alpha_L_fucos"/>
    <property type="match status" value="1"/>
</dbReference>
<gene>
    <name evidence="10" type="ORF">WMN62_04115</name>
</gene>
<keyword evidence="11" id="KW-1185">Reference proteome</keyword>
<dbReference type="EC" id="3.2.1.51" evidence="3"/>
<evidence type="ECO:0000256" key="6">
    <source>
        <dbReference type="ARBA" id="ARBA00023295"/>
    </source>
</evidence>
<dbReference type="Gene3D" id="3.20.20.80">
    <property type="entry name" value="Glycosidases"/>
    <property type="match status" value="1"/>
</dbReference>
<dbReference type="Gene3D" id="2.60.40.1180">
    <property type="entry name" value="Golgi alpha-mannosidase II"/>
    <property type="match status" value="1"/>
</dbReference>
<dbReference type="PANTHER" id="PTHR10030:SF37">
    <property type="entry name" value="ALPHA-L-FUCOSIDASE-RELATED"/>
    <property type="match status" value="1"/>
</dbReference>
<organism evidence="10 11">
    <name type="scientific">Curtobacterium citreum</name>
    <dbReference type="NCBI Taxonomy" id="2036"/>
    <lineage>
        <taxon>Bacteria</taxon>
        <taxon>Bacillati</taxon>
        <taxon>Actinomycetota</taxon>
        <taxon>Actinomycetes</taxon>
        <taxon>Micrococcales</taxon>
        <taxon>Microbacteriaceae</taxon>
        <taxon>Curtobacterium</taxon>
    </lineage>
</organism>
<reference evidence="10 11" key="1">
    <citation type="submission" date="2024-03" db="EMBL/GenBank/DDBJ databases">
        <title>Whole genomes of four grape xylem sap localized bacterial endophytes.</title>
        <authorList>
            <person name="Kumar G."/>
            <person name="Savka M.A."/>
        </authorList>
    </citation>
    <scope>NUCLEOTIDE SEQUENCE [LARGE SCALE GENOMIC DNA]</scope>
    <source>
        <strain evidence="10 11">RIT_GXS8</strain>
    </source>
</reference>
<evidence type="ECO:0000259" key="9">
    <source>
        <dbReference type="Pfam" id="PF16757"/>
    </source>
</evidence>
<dbReference type="SUPFAM" id="SSF51445">
    <property type="entry name" value="(Trans)glycosidases"/>
    <property type="match status" value="1"/>
</dbReference>
<evidence type="ECO:0000256" key="7">
    <source>
        <dbReference type="SAM" id="MobiDB-lite"/>
    </source>
</evidence>
<evidence type="ECO:0000256" key="5">
    <source>
        <dbReference type="ARBA" id="ARBA00022801"/>
    </source>
</evidence>
<comment type="caution">
    <text evidence="10">The sequence shown here is derived from an EMBL/GenBank/DDBJ whole genome shotgun (WGS) entry which is preliminary data.</text>
</comment>
<proteinExistence type="inferred from homology"/>
<dbReference type="Proteomes" id="UP001370299">
    <property type="component" value="Unassembled WGS sequence"/>
</dbReference>
<evidence type="ECO:0000256" key="3">
    <source>
        <dbReference type="ARBA" id="ARBA00012662"/>
    </source>
</evidence>
<keyword evidence="5" id="KW-0378">Hydrolase</keyword>
<evidence type="ECO:0000313" key="10">
    <source>
        <dbReference type="EMBL" id="MEK0170646.1"/>
    </source>
</evidence>
<dbReference type="Pfam" id="PF16757">
    <property type="entry name" value="Fucosidase_C"/>
    <property type="match status" value="1"/>
</dbReference>
<dbReference type="RefSeq" id="WP_340195606.1">
    <property type="nucleotide sequence ID" value="NZ_JBBKAP010000003.1"/>
</dbReference>